<feature type="domain" description="RRM" evidence="3">
    <location>
        <begin position="16"/>
        <end position="93"/>
    </location>
</feature>
<dbReference type="Gene3D" id="3.30.70.330">
    <property type="match status" value="1"/>
</dbReference>
<sequence length="110" mass="12422">MSNSQKHYQMNQQQFPIVQLKNLSFNHASSDLFALMGQFGNIQEIRVGSASNVETRGQALVVYTTLKAASLAVEKLSGFNYHGRYLIVRMYTPEPHLWKELSENGTVSTQ</sequence>
<evidence type="ECO:0000313" key="4">
    <source>
        <dbReference type="EMBL" id="ODQ49080.1"/>
    </source>
</evidence>
<gene>
    <name evidence="4" type="ORF">PICMEDRAFT_14564</name>
</gene>
<dbReference type="SUPFAM" id="SSF54928">
    <property type="entry name" value="RNA-binding domain, RBD"/>
    <property type="match status" value="1"/>
</dbReference>
<evidence type="ECO:0000313" key="5">
    <source>
        <dbReference type="Proteomes" id="UP000094455"/>
    </source>
</evidence>
<dbReference type="InterPro" id="IPR000504">
    <property type="entry name" value="RRM_dom"/>
</dbReference>
<evidence type="ECO:0000256" key="2">
    <source>
        <dbReference type="PROSITE-ProRule" id="PRU00176"/>
    </source>
</evidence>
<dbReference type="EMBL" id="KV454001">
    <property type="protein sequence ID" value="ODQ49080.1"/>
    <property type="molecule type" value="Genomic_DNA"/>
</dbReference>
<keyword evidence="1 2" id="KW-0694">RNA-binding</keyword>
<dbReference type="GeneID" id="30177122"/>
<dbReference type="GO" id="GO:0003723">
    <property type="term" value="F:RNA binding"/>
    <property type="evidence" value="ECO:0007669"/>
    <property type="project" value="UniProtKB-UniRule"/>
</dbReference>
<accession>A0A1E3NSP6</accession>
<dbReference type="PROSITE" id="PS50102">
    <property type="entry name" value="RRM"/>
    <property type="match status" value="1"/>
</dbReference>
<organism evidence="4 5">
    <name type="scientific">Pichia membranifaciens NRRL Y-2026</name>
    <dbReference type="NCBI Taxonomy" id="763406"/>
    <lineage>
        <taxon>Eukaryota</taxon>
        <taxon>Fungi</taxon>
        <taxon>Dikarya</taxon>
        <taxon>Ascomycota</taxon>
        <taxon>Saccharomycotina</taxon>
        <taxon>Pichiomycetes</taxon>
        <taxon>Pichiales</taxon>
        <taxon>Pichiaceae</taxon>
        <taxon>Pichia</taxon>
    </lineage>
</organism>
<reference evidence="4 5" key="1">
    <citation type="journal article" date="2016" name="Proc. Natl. Acad. Sci. U.S.A.">
        <title>Comparative genomics of biotechnologically important yeasts.</title>
        <authorList>
            <person name="Riley R."/>
            <person name="Haridas S."/>
            <person name="Wolfe K.H."/>
            <person name="Lopes M.R."/>
            <person name="Hittinger C.T."/>
            <person name="Goeker M."/>
            <person name="Salamov A.A."/>
            <person name="Wisecaver J.H."/>
            <person name="Long T.M."/>
            <person name="Calvey C.H."/>
            <person name="Aerts A.L."/>
            <person name="Barry K.W."/>
            <person name="Choi C."/>
            <person name="Clum A."/>
            <person name="Coughlan A.Y."/>
            <person name="Deshpande S."/>
            <person name="Douglass A.P."/>
            <person name="Hanson S.J."/>
            <person name="Klenk H.-P."/>
            <person name="LaButti K.M."/>
            <person name="Lapidus A."/>
            <person name="Lindquist E.A."/>
            <person name="Lipzen A.M."/>
            <person name="Meier-Kolthoff J.P."/>
            <person name="Ohm R.A."/>
            <person name="Otillar R.P."/>
            <person name="Pangilinan J.L."/>
            <person name="Peng Y."/>
            <person name="Rokas A."/>
            <person name="Rosa C.A."/>
            <person name="Scheuner C."/>
            <person name="Sibirny A.A."/>
            <person name="Slot J.C."/>
            <person name="Stielow J.B."/>
            <person name="Sun H."/>
            <person name="Kurtzman C.P."/>
            <person name="Blackwell M."/>
            <person name="Grigoriev I.V."/>
            <person name="Jeffries T.W."/>
        </authorList>
    </citation>
    <scope>NUCLEOTIDE SEQUENCE [LARGE SCALE GENOMIC DNA]</scope>
    <source>
        <strain evidence="4 5">NRRL Y-2026</strain>
    </source>
</reference>
<dbReference type="AlphaFoldDB" id="A0A1E3NSP6"/>
<dbReference type="InterPro" id="IPR035979">
    <property type="entry name" value="RBD_domain_sf"/>
</dbReference>
<dbReference type="InterPro" id="IPR012677">
    <property type="entry name" value="Nucleotide-bd_a/b_plait_sf"/>
</dbReference>
<dbReference type="STRING" id="763406.A0A1E3NSP6"/>
<dbReference type="Proteomes" id="UP000094455">
    <property type="component" value="Unassembled WGS sequence"/>
</dbReference>
<name>A0A1E3NSP6_9ASCO</name>
<keyword evidence="5" id="KW-1185">Reference proteome</keyword>
<protein>
    <recommendedName>
        <fullName evidence="3">RRM domain-containing protein</fullName>
    </recommendedName>
</protein>
<dbReference type="OrthoDB" id="275748at2759"/>
<dbReference type="PANTHER" id="PTHR10352">
    <property type="entry name" value="EUKARYOTIC TRANSLATION INITIATION FACTOR 3 SUBUNIT G"/>
    <property type="match status" value="1"/>
</dbReference>
<dbReference type="Pfam" id="PF00076">
    <property type="entry name" value="RRM_1"/>
    <property type="match status" value="1"/>
</dbReference>
<dbReference type="SMART" id="SM00360">
    <property type="entry name" value="RRM"/>
    <property type="match status" value="1"/>
</dbReference>
<evidence type="ECO:0000259" key="3">
    <source>
        <dbReference type="PROSITE" id="PS50102"/>
    </source>
</evidence>
<dbReference type="RefSeq" id="XP_019020193.1">
    <property type="nucleotide sequence ID" value="XM_019160435.1"/>
</dbReference>
<evidence type="ECO:0000256" key="1">
    <source>
        <dbReference type="ARBA" id="ARBA00022884"/>
    </source>
</evidence>
<proteinExistence type="predicted"/>